<dbReference type="Proteomes" id="UP000749311">
    <property type="component" value="Unassembled WGS sequence"/>
</dbReference>
<name>A0ABX0SKH0_9ACTN</name>
<sequence length="239" mass="24736">MTATIFTKESASRSRSSTHLVSGGLTALVVASALALGMVSPASAVGTIGTWDEGHVDFVHVSLAPGTNDLQLGSNVDGGDYYPASLVNASSGTPGWDVTVNQNDSGDWVIPDQLTSGYVYAGFAGAGEDLDGADSLLTYLGIEDTVTLTLEVVSAPTSGDVVITWPGGIPDGVESFSGDGSASDPYVIEFAINEDEEAFHQHPQIQFTEDGTYKVEVEATSSDSAVDDAGPVTYQFVTN</sequence>
<dbReference type="EMBL" id="JAAMOZ010000005">
    <property type="protein sequence ID" value="NIH58824.1"/>
    <property type="molecule type" value="Genomic_DNA"/>
</dbReference>
<protein>
    <recommendedName>
        <fullName evidence="3">Surface-anchored protein</fullName>
    </recommendedName>
</protein>
<reference evidence="1 2" key="1">
    <citation type="submission" date="2020-02" db="EMBL/GenBank/DDBJ databases">
        <title>Sequencing the genomes of 1000 actinobacteria strains.</title>
        <authorList>
            <person name="Klenk H.-P."/>
        </authorList>
    </citation>
    <scope>NUCLEOTIDE SEQUENCE [LARGE SCALE GENOMIC DNA]</scope>
    <source>
        <strain evidence="1 2">DSM 19609</strain>
    </source>
</reference>
<gene>
    <name evidence="1" type="ORF">FB473_003525</name>
</gene>
<keyword evidence="2" id="KW-1185">Reference proteome</keyword>
<comment type="caution">
    <text evidence="1">The sequence shown here is derived from an EMBL/GenBank/DDBJ whole genome shotgun (WGS) entry which is preliminary data.</text>
</comment>
<accession>A0ABX0SKH0</accession>
<evidence type="ECO:0000313" key="2">
    <source>
        <dbReference type="Proteomes" id="UP000749311"/>
    </source>
</evidence>
<organism evidence="1 2">
    <name type="scientific">Brooklawnia cerclae</name>
    <dbReference type="NCBI Taxonomy" id="349934"/>
    <lineage>
        <taxon>Bacteria</taxon>
        <taxon>Bacillati</taxon>
        <taxon>Actinomycetota</taxon>
        <taxon>Actinomycetes</taxon>
        <taxon>Propionibacteriales</taxon>
        <taxon>Propionibacteriaceae</taxon>
        <taxon>Brooklawnia</taxon>
    </lineage>
</organism>
<evidence type="ECO:0008006" key="3">
    <source>
        <dbReference type="Google" id="ProtNLM"/>
    </source>
</evidence>
<proteinExistence type="predicted"/>
<dbReference type="RefSeq" id="WP_167172036.1">
    <property type="nucleotide sequence ID" value="NZ_BAAAOO010000006.1"/>
</dbReference>
<evidence type="ECO:0000313" key="1">
    <source>
        <dbReference type="EMBL" id="NIH58824.1"/>
    </source>
</evidence>